<name>A0A0U1M8V7_TALIS</name>
<organism evidence="3 4">
    <name type="scientific">Talaromyces islandicus</name>
    <name type="common">Penicillium islandicum</name>
    <dbReference type="NCBI Taxonomy" id="28573"/>
    <lineage>
        <taxon>Eukaryota</taxon>
        <taxon>Fungi</taxon>
        <taxon>Dikarya</taxon>
        <taxon>Ascomycota</taxon>
        <taxon>Pezizomycotina</taxon>
        <taxon>Eurotiomycetes</taxon>
        <taxon>Eurotiomycetidae</taxon>
        <taxon>Eurotiales</taxon>
        <taxon>Trichocomaceae</taxon>
        <taxon>Talaromyces</taxon>
        <taxon>Talaromyces sect. Islandici</taxon>
    </lineage>
</organism>
<feature type="coiled-coil region" evidence="1">
    <location>
        <begin position="269"/>
        <end position="296"/>
    </location>
</feature>
<dbReference type="STRING" id="28573.A0A0U1M8V7"/>
<accession>A0A0U1M8V7</accession>
<feature type="region of interest" description="Disordered" evidence="2">
    <location>
        <begin position="1"/>
        <end position="29"/>
    </location>
</feature>
<dbReference type="Proteomes" id="UP000054383">
    <property type="component" value="Unassembled WGS sequence"/>
</dbReference>
<keyword evidence="4" id="KW-1185">Reference proteome</keyword>
<dbReference type="EMBL" id="CVMT01000011">
    <property type="protein sequence ID" value="CRG92009.1"/>
    <property type="molecule type" value="Genomic_DNA"/>
</dbReference>
<dbReference type="OMA" id="NELEWYE"/>
<dbReference type="OrthoDB" id="5424209at2759"/>
<evidence type="ECO:0000313" key="4">
    <source>
        <dbReference type="Proteomes" id="UP000054383"/>
    </source>
</evidence>
<proteinExistence type="predicted"/>
<evidence type="ECO:0000256" key="1">
    <source>
        <dbReference type="SAM" id="Coils"/>
    </source>
</evidence>
<gene>
    <name evidence="3" type="ORF">PISL3812_09063</name>
</gene>
<evidence type="ECO:0000313" key="3">
    <source>
        <dbReference type="EMBL" id="CRG92009.1"/>
    </source>
</evidence>
<evidence type="ECO:0000256" key="2">
    <source>
        <dbReference type="SAM" id="MobiDB-lite"/>
    </source>
</evidence>
<keyword evidence="1" id="KW-0175">Coiled coil</keyword>
<sequence>MPRRSQHNTGRVIRDPGSTKRHIYRPPGSPEDDEFIATHTAPVPANSPIIARWSTLALEIIDNLDSRHIDWAAVECFQRLYKDPIYNTLNGVTTVIITARNTLPHSNDIAEMMGEVCRMSGCRVELQFCSPNLIDMAQQTETVLSLPEVGYPSMGSRVSVRMDLETPTEATVGGILRLVTKDTKKEEYFALTCFHNIPTFQSYRSNYIDLEPGVPHKPVQIYGSVTCAFPSQLLQAEVVSDIAADINRMNKKIELLKKGFNQVDREEESGCLQNELEWYEAELRQLKEKYASLHSIDSNIGFVSATSGLPVHNGKHLDWALIALSGLDAPPQSVNMTYNVQERTEIAVRLSQWSSNLEGGAKVYKPGSTRVTEGIVNSVPSYVRFRETEHSLPVAREWAVIPVAKYKSFSDPGDSGAWVVDHLTNHVVGMILARNGGLGVSYVTPIREIINHIEYFTNKVVDLPIRI</sequence>
<dbReference type="AlphaFoldDB" id="A0A0U1M8V7"/>
<reference evidence="3 4" key="1">
    <citation type="submission" date="2015-04" db="EMBL/GenBank/DDBJ databases">
        <authorList>
            <person name="Syromyatnikov M.Y."/>
            <person name="Popov V.N."/>
        </authorList>
    </citation>
    <scope>NUCLEOTIDE SEQUENCE [LARGE SCALE GENOMIC DNA]</scope>
    <source>
        <strain evidence="3">WF-38-12</strain>
    </source>
</reference>
<protein>
    <submittedName>
        <fullName evidence="3">Uncharacterized protein</fullName>
    </submittedName>
</protein>